<dbReference type="RefSeq" id="WP_264511030.1">
    <property type="nucleotide sequence ID" value="NZ_JAPDDR010000002.1"/>
</dbReference>
<reference evidence="2" key="1">
    <citation type="submission" date="2022-10" db="EMBL/GenBank/DDBJ databases">
        <title>Luteolibacter sp. GHJ8, whole genome shotgun sequencing project.</title>
        <authorList>
            <person name="Zhao G."/>
            <person name="Shen L."/>
        </authorList>
    </citation>
    <scope>NUCLEOTIDE SEQUENCE</scope>
    <source>
        <strain evidence="2">GHJ8</strain>
    </source>
</reference>
<sequence length="176" mass="20086">MSAPTEDGTRNHRHVRFVGIGFCALVLIIFGLSFKEAWSTLTGQFWRSTPCIIERFEIVADRGTTPAFTADLLFHYQFDGIRHTGTRLWPAKQGDRDYRSLAEVPRAPHQCRGQHGRHHPSRHCRSLFRQSLRSFASRPRPAPGTVGHLAPLRPCLRLLPLHRGLPADHRVSQELR</sequence>
<comment type="caution">
    <text evidence="2">The sequence shown here is derived from an EMBL/GenBank/DDBJ whole genome shotgun (WGS) entry which is preliminary data.</text>
</comment>
<gene>
    <name evidence="2" type="ORF">OJ996_03055</name>
</gene>
<name>A0ABT3FY83_9BACT</name>
<feature type="transmembrane region" description="Helical" evidence="1">
    <location>
        <begin position="15"/>
        <end position="34"/>
    </location>
</feature>
<keyword evidence="1" id="KW-1133">Transmembrane helix</keyword>
<proteinExistence type="predicted"/>
<organism evidence="2 3">
    <name type="scientific">Luteolibacter rhizosphaerae</name>
    <dbReference type="NCBI Taxonomy" id="2989719"/>
    <lineage>
        <taxon>Bacteria</taxon>
        <taxon>Pseudomonadati</taxon>
        <taxon>Verrucomicrobiota</taxon>
        <taxon>Verrucomicrobiia</taxon>
        <taxon>Verrucomicrobiales</taxon>
        <taxon>Verrucomicrobiaceae</taxon>
        <taxon>Luteolibacter</taxon>
    </lineage>
</organism>
<evidence type="ECO:0008006" key="4">
    <source>
        <dbReference type="Google" id="ProtNLM"/>
    </source>
</evidence>
<keyword evidence="1" id="KW-0812">Transmembrane</keyword>
<evidence type="ECO:0000256" key="1">
    <source>
        <dbReference type="SAM" id="Phobius"/>
    </source>
</evidence>
<evidence type="ECO:0000313" key="3">
    <source>
        <dbReference type="Proteomes" id="UP001165653"/>
    </source>
</evidence>
<dbReference type="EMBL" id="JAPDDR010000002">
    <property type="protein sequence ID" value="MCW1912536.1"/>
    <property type="molecule type" value="Genomic_DNA"/>
</dbReference>
<dbReference type="Proteomes" id="UP001165653">
    <property type="component" value="Unassembled WGS sequence"/>
</dbReference>
<accession>A0ABT3FY83</accession>
<evidence type="ECO:0000313" key="2">
    <source>
        <dbReference type="EMBL" id="MCW1912536.1"/>
    </source>
</evidence>
<keyword evidence="3" id="KW-1185">Reference proteome</keyword>
<protein>
    <recommendedName>
        <fullName evidence="4">DUF3592 domain-containing protein</fullName>
    </recommendedName>
</protein>
<keyword evidence="1" id="KW-0472">Membrane</keyword>